<dbReference type="AlphaFoldDB" id="A0A4V6P022"/>
<dbReference type="Pfam" id="PF00392">
    <property type="entry name" value="GntR"/>
    <property type="match status" value="1"/>
</dbReference>
<dbReference type="CDD" id="cd07377">
    <property type="entry name" value="WHTH_GntR"/>
    <property type="match status" value="1"/>
</dbReference>
<dbReference type="PANTHER" id="PTHR43537">
    <property type="entry name" value="TRANSCRIPTIONAL REGULATOR, GNTR FAMILY"/>
    <property type="match status" value="1"/>
</dbReference>
<feature type="domain" description="HTH gntR-type" evidence="4">
    <location>
        <begin position="7"/>
        <end position="75"/>
    </location>
</feature>
<dbReference type="GO" id="GO:0003677">
    <property type="term" value="F:DNA binding"/>
    <property type="evidence" value="ECO:0007669"/>
    <property type="project" value="UniProtKB-KW"/>
</dbReference>
<dbReference type="PANTHER" id="PTHR43537:SF54">
    <property type="entry name" value="TRANSCRIPTIONAL REGULATOR, GNTR FAMILY"/>
    <property type="match status" value="1"/>
</dbReference>
<gene>
    <name evidence="5" type="ORF">EDD68_10449</name>
</gene>
<evidence type="ECO:0000313" key="5">
    <source>
        <dbReference type="EMBL" id="TCT24982.1"/>
    </source>
</evidence>
<dbReference type="InterPro" id="IPR000524">
    <property type="entry name" value="Tscrpt_reg_HTH_GntR"/>
</dbReference>
<dbReference type="InterPro" id="IPR008920">
    <property type="entry name" value="TF_FadR/GntR_C"/>
</dbReference>
<evidence type="ECO:0000259" key="4">
    <source>
        <dbReference type="PROSITE" id="PS50949"/>
    </source>
</evidence>
<comment type="caution">
    <text evidence="5">The sequence shown here is derived from an EMBL/GenBank/DDBJ whole genome shotgun (WGS) entry which is preliminary data.</text>
</comment>
<dbReference type="GO" id="GO:0003700">
    <property type="term" value="F:DNA-binding transcription factor activity"/>
    <property type="evidence" value="ECO:0007669"/>
    <property type="project" value="InterPro"/>
</dbReference>
<sequence length="205" mass="24445">MGEHPKVKVYQEVLQKIRTYIDEYNLTPGDKLPSERELAEQLNAGRSSVREALRAIELLGLIETRQGEGTFLRSYRPYHAVEILSTFILSDSRTREELFQVKQLLEKEGIRLALDRLTPNDIDELKEMYKTYKNGRELHFQFFLRIFSKAENRLLLKIWQLVEEFSRTVHKVTYTGKVYQELIHALNQKQHQQIQQIMLRLYEQY</sequence>
<reference evidence="5 6" key="1">
    <citation type="submission" date="2019-03" db="EMBL/GenBank/DDBJ databases">
        <title>Genomic Encyclopedia of Type Strains, Phase IV (KMG-IV): sequencing the most valuable type-strain genomes for metagenomic binning, comparative biology and taxonomic classification.</title>
        <authorList>
            <person name="Goeker M."/>
        </authorList>
    </citation>
    <scope>NUCLEOTIDE SEQUENCE [LARGE SCALE GENOMIC DNA]</scope>
    <source>
        <strain evidence="5 6">DSM 25894</strain>
    </source>
</reference>
<dbReference type="InterPro" id="IPR011711">
    <property type="entry name" value="GntR_C"/>
</dbReference>
<dbReference type="PRINTS" id="PR00035">
    <property type="entry name" value="HTHGNTR"/>
</dbReference>
<proteinExistence type="predicted"/>
<evidence type="ECO:0000256" key="3">
    <source>
        <dbReference type="ARBA" id="ARBA00023163"/>
    </source>
</evidence>
<accession>A0A4V6P022</accession>
<keyword evidence="3" id="KW-0804">Transcription</keyword>
<evidence type="ECO:0000313" key="6">
    <source>
        <dbReference type="Proteomes" id="UP000294650"/>
    </source>
</evidence>
<keyword evidence="6" id="KW-1185">Reference proteome</keyword>
<keyword evidence="2 5" id="KW-0238">DNA-binding</keyword>
<dbReference type="OrthoDB" id="9799482at2"/>
<dbReference type="PROSITE" id="PS50949">
    <property type="entry name" value="HTH_GNTR"/>
    <property type="match status" value="1"/>
</dbReference>
<dbReference type="SUPFAM" id="SSF48008">
    <property type="entry name" value="GntR ligand-binding domain-like"/>
    <property type="match status" value="1"/>
</dbReference>
<keyword evidence="1" id="KW-0805">Transcription regulation</keyword>
<dbReference type="InterPro" id="IPR036390">
    <property type="entry name" value="WH_DNA-bd_sf"/>
</dbReference>
<dbReference type="Proteomes" id="UP000294650">
    <property type="component" value="Unassembled WGS sequence"/>
</dbReference>
<dbReference type="Gene3D" id="1.20.120.530">
    <property type="entry name" value="GntR ligand-binding domain-like"/>
    <property type="match status" value="1"/>
</dbReference>
<evidence type="ECO:0000256" key="1">
    <source>
        <dbReference type="ARBA" id="ARBA00023015"/>
    </source>
</evidence>
<dbReference type="SMART" id="SM00345">
    <property type="entry name" value="HTH_GNTR"/>
    <property type="match status" value="1"/>
</dbReference>
<dbReference type="Gene3D" id="1.10.10.10">
    <property type="entry name" value="Winged helix-like DNA-binding domain superfamily/Winged helix DNA-binding domain"/>
    <property type="match status" value="1"/>
</dbReference>
<protein>
    <submittedName>
        <fullName evidence="5">DNA-binding FadR family transcriptional regulator</fullName>
    </submittedName>
</protein>
<dbReference type="RefSeq" id="WP_132371148.1">
    <property type="nucleotide sequence ID" value="NZ_SMAN01000004.1"/>
</dbReference>
<organism evidence="5 6">
    <name type="scientific">Melghiribacillus thermohalophilus</name>
    <dbReference type="NCBI Taxonomy" id="1324956"/>
    <lineage>
        <taxon>Bacteria</taxon>
        <taxon>Bacillati</taxon>
        <taxon>Bacillota</taxon>
        <taxon>Bacilli</taxon>
        <taxon>Bacillales</taxon>
        <taxon>Bacillaceae</taxon>
        <taxon>Melghiribacillus</taxon>
    </lineage>
</organism>
<dbReference type="SUPFAM" id="SSF46785">
    <property type="entry name" value="Winged helix' DNA-binding domain"/>
    <property type="match status" value="1"/>
</dbReference>
<dbReference type="Pfam" id="PF07729">
    <property type="entry name" value="FCD"/>
    <property type="match status" value="1"/>
</dbReference>
<evidence type="ECO:0000256" key="2">
    <source>
        <dbReference type="ARBA" id="ARBA00023125"/>
    </source>
</evidence>
<dbReference type="EMBL" id="SMAN01000004">
    <property type="protein sequence ID" value="TCT24982.1"/>
    <property type="molecule type" value="Genomic_DNA"/>
</dbReference>
<name>A0A4V6P022_9BACI</name>
<dbReference type="InterPro" id="IPR036388">
    <property type="entry name" value="WH-like_DNA-bd_sf"/>
</dbReference>